<feature type="compositionally biased region" description="Low complexity" evidence="1">
    <location>
        <begin position="102"/>
        <end position="119"/>
    </location>
</feature>
<dbReference type="EMBL" id="PGOL01009032">
    <property type="protein sequence ID" value="PKI31305.1"/>
    <property type="molecule type" value="Genomic_DNA"/>
</dbReference>
<evidence type="ECO:0000313" key="2">
    <source>
        <dbReference type="EMBL" id="PKI31305.1"/>
    </source>
</evidence>
<evidence type="ECO:0000313" key="3">
    <source>
        <dbReference type="Proteomes" id="UP000233551"/>
    </source>
</evidence>
<dbReference type="Proteomes" id="UP000233551">
    <property type="component" value="Unassembled WGS sequence"/>
</dbReference>
<dbReference type="AlphaFoldDB" id="A0A2I0HHZ9"/>
<feature type="region of interest" description="Disordered" evidence="1">
    <location>
        <begin position="101"/>
        <end position="148"/>
    </location>
</feature>
<proteinExistence type="predicted"/>
<comment type="caution">
    <text evidence="2">The sequence shown here is derived from an EMBL/GenBank/DDBJ whole genome shotgun (WGS) entry which is preliminary data.</text>
</comment>
<protein>
    <submittedName>
        <fullName evidence="2">Uncharacterized protein</fullName>
    </submittedName>
</protein>
<accession>A0A2I0HHZ9</accession>
<gene>
    <name evidence="2" type="ORF">CRG98_048303</name>
</gene>
<keyword evidence="3" id="KW-1185">Reference proteome</keyword>
<sequence>MGKSSPLARAHRLGISRPSVVLSSEIAEGPLCPQRPHLRRRLSTSCPQPNMPIPPLCSKIERENRRGHTRLGASLVTFDPPGTVARILQLHLGGRSRLSMMEAPLESAPSPSPSLFSSSKTKKDKGMKQTQLGVSPVGHRPHTLSTVA</sequence>
<evidence type="ECO:0000256" key="1">
    <source>
        <dbReference type="SAM" id="MobiDB-lite"/>
    </source>
</evidence>
<name>A0A2I0HHZ9_PUNGR</name>
<organism evidence="2 3">
    <name type="scientific">Punica granatum</name>
    <name type="common">Pomegranate</name>
    <dbReference type="NCBI Taxonomy" id="22663"/>
    <lineage>
        <taxon>Eukaryota</taxon>
        <taxon>Viridiplantae</taxon>
        <taxon>Streptophyta</taxon>
        <taxon>Embryophyta</taxon>
        <taxon>Tracheophyta</taxon>
        <taxon>Spermatophyta</taxon>
        <taxon>Magnoliopsida</taxon>
        <taxon>eudicotyledons</taxon>
        <taxon>Gunneridae</taxon>
        <taxon>Pentapetalae</taxon>
        <taxon>rosids</taxon>
        <taxon>malvids</taxon>
        <taxon>Myrtales</taxon>
        <taxon>Lythraceae</taxon>
        <taxon>Punica</taxon>
    </lineage>
</organism>
<reference evidence="2 3" key="1">
    <citation type="submission" date="2017-11" db="EMBL/GenBank/DDBJ databases">
        <title>De-novo sequencing of pomegranate (Punica granatum L.) genome.</title>
        <authorList>
            <person name="Akparov Z."/>
            <person name="Amiraslanov A."/>
            <person name="Hajiyeva S."/>
            <person name="Abbasov M."/>
            <person name="Kaur K."/>
            <person name="Hamwieh A."/>
            <person name="Solovyev V."/>
            <person name="Salamov A."/>
            <person name="Braich B."/>
            <person name="Kosarev P."/>
            <person name="Mahmoud A."/>
            <person name="Hajiyev E."/>
            <person name="Babayeva S."/>
            <person name="Izzatullayeva V."/>
            <person name="Mammadov A."/>
            <person name="Mammadov A."/>
            <person name="Sharifova S."/>
            <person name="Ojaghi J."/>
            <person name="Eynullazada K."/>
            <person name="Bayramov B."/>
            <person name="Abdulazimova A."/>
            <person name="Shahmuradov I."/>
        </authorList>
    </citation>
    <scope>NUCLEOTIDE SEQUENCE [LARGE SCALE GENOMIC DNA]</scope>
    <source>
        <strain evidence="3">cv. AG2017</strain>
        <tissue evidence="2">Leaf</tissue>
    </source>
</reference>